<dbReference type="AlphaFoldDB" id="A0A7J4XCS3"/>
<name>A0A7J4XCS3_9BACE</name>
<dbReference type="RefSeq" id="WP_007481926.1">
    <property type="nucleotide sequence ID" value="NZ_CP081902.1"/>
</dbReference>
<dbReference type="EMBL" id="VWMK01000036">
    <property type="protein sequence ID" value="KAA3757118.1"/>
    <property type="molecule type" value="Genomic_DNA"/>
</dbReference>
<evidence type="ECO:0000313" key="2">
    <source>
        <dbReference type="Proteomes" id="UP000422221"/>
    </source>
</evidence>
<comment type="caution">
    <text evidence="1">The sequence shown here is derived from an EMBL/GenBank/DDBJ whole genome shotgun (WGS) entry which is preliminary data.</text>
</comment>
<protein>
    <submittedName>
        <fullName evidence="1">Uncharacterized protein</fullName>
    </submittedName>
</protein>
<sequence length="138" mass="16086">MVKYIFYMLLGLFLISKVVSVSGDIEECETLHAIVDTQHHPEKWHTLSEKFLNHYEAGMQCESYDNQTDDVSIGNNFSFRCTSPSKILRNNTASIIARIVKSLKILLPEEKTTSFSFSINPFNFSYRYYIYTLRRILI</sequence>
<organism evidence="1 2">
    <name type="scientific">Bacteroides salyersiae</name>
    <dbReference type="NCBI Taxonomy" id="291644"/>
    <lineage>
        <taxon>Bacteria</taxon>
        <taxon>Pseudomonadati</taxon>
        <taxon>Bacteroidota</taxon>
        <taxon>Bacteroidia</taxon>
        <taxon>Bacteroidales</taxon>
        <taxon>Bacteroidaceae</taxon>
        <taxon>Bacteroides</taxon>
    </lineage>
</organism>
<gene>
    <name evidence="1" type="ORF">F3F73_22605</name>
</gene>
<proteinExistence type="predicted"/>
<accession>A0A7J4XCS3</accession>
<reference evidence="1 2" key="1">
    <citation type="journal article" date="2019" name="Nat. Med.">
        <title>A library of human gut bacterial isolates paired with longitudinal multiomics data enables mechanistic microbiome research.</title>
        <authorList>
            <person name="Poyet M."/>
            <person name="Groussin M."/>
            <person name="Gibbons S.M."/>
            <person name="Avila-Pacheco J."/>
            <person name="Jiang X."/>
            <person name="Kearney S.M."/>
            <person name="Perrotta A.R."/>
            <person name="Berdy B."/>
            <person name="Zhao S."/>
            <person name="Lieberman T.D."/>
            <person name="Swanson P.K."/>
            <person name="Smith M."/>
            <person name="Roesemann S."/>
            <person name="Alexander J.E."/>
            <person name="Rich S.A."/>
            <person name="Livny J."/>
            <person name="Vlamakis H."/>
            <person name="Clish C."/>
            <person name="Bullock K."/>
            <person name="Deik A."/>
            <person name="Scott J."/>
            <person name="Pierce K.A."/>
            <person name="Xavier R.J."/>
            <person name="Alm E.J."/>
        </authorList>
    </citation>
    <scope>NUCLEOTIDE SEQUENCE [LARGE SCALE GENOMIC DNA]</scope>
    <source>
        <strain evidence="1 2">BIOML-A10</strain>
    </source>
</reference>
<evidence type="ECO:0000313" key="1">
    <source>
        <dbReference type="EMBL" id="KAA3757118.1"/>
    </source>
</evidence>
<dbReference type="Proteomes" id="UP000422221">
    <property type="component" value="Unassembled WGS sequence"/>
</dbReference>